<name>A0AAU9UWN4_EUPED</name>
<dbReference type="Proteomes" id="UP001153954">
    <property type="component" value="Unassembled WGS sequence"/>
</dbReference>
<reference evidence="2" key="1">
    <citation type="submission" date="2022-03" db="EMBL/GenBank/DDBJ databases">
        <authorList>
            <person name="Tunstrom K."/>
        </authorList>
    </citation>
    <scope>NUCLEOTIDE SEQUENCE</scope>
</reference>
<comment type="caution">
    <text evidence="2">The sequence shown here is derived from an EMBL/GenBank/DDBJ whole genome shotgun (WGS) entry which is preliminary data.</text>
</comment>
<protein>
    <recommendedName>
        <fullName evidence="1">DUF4817 domain-containing protein</fullName>
    </recommendedName>
</protein>
<gene>
    <name evidence="2" type="ORF">EEDITHA_LOCUS18383</name>
</gene>
<dbReference type="EMBL" id="CAKOGL010000026">
    <property type="protein sequence ID" value="CAH2103936.1"/>
    <property type="molecule type" value="Genomic_DNA"/>
</dbReference>
<organism evidence="2 3">
    <name type="scientific">Euphydryas editha</name>
    <name type="common">Edith's checkerspot</name>
    <dbReference type="NCBI Taxonomy" id="104508"/>
    <lineage>
        <taxon>Eukaryota</taxon>
        <taxon>Metazoa</taxon>
        <taxon>Ecdysozoa</taxon>
        <taxon>Arthropoda</taxon>
        <taxon>Hexapoda</taxon>
        <taxon>Insecta</taxon>
        <taxon>Pterygota</taxon>
        <taxon>Neoptera</taxon>
        <taxon>Endopterygota</taxon>
        <taxon>Lepidoptera</taxon>
        <taxon>Glossata</taxon>
        <taxon>Ditrysia</taxon>
        <taxon>Papilionoidea</taxon>
        <taxon>Nymphalidae</taxon>
        <taxon>Nymphalinae</taxon>
        <taxon>Euphydryas</taxon>
    </lineage>
</organism>
<keyword evidence="3" id="KW-1185">Reference proteome</keyword>
<dbReference type="InterPro" id="IPR032135">
    <property type="entry name" value="DUF4817"/>
</dbReference>
<evidence type="ECO:0000313" key="3">
    <source>
        <dbReference type="Proteomes" id="UP001153954"/>
    </source>
</evidence>
<feature type="domain" description="DUF4817" evidence="1">
    <location>
        <begin position="5"/>
        <end position="59"/>
    </location>
</feature>
<dbReference type="Pfam" id="PF16087">
    <property type="entry name" value="DUF4817"/>
    <property type="match status" value="1"/>
</dbReference>
<evidence type="ECO:0000259" key="1">
    <source>
        <dbReference type="Pfam" id="PF16087"/>
    </source>
</evidence>
<proteinExistence type="predicted"/>
<evidence type="ECO:0000313" key="2">
    <source>
        <dbReference type="EMBL" id="CAH2103936.1"/>
    </source>
</evidence>
<sequence>MDGYSIQQHVQIIKLFYQNGCSVRGTYRSLRPFYGCHSRPTEGTIRNVVDKFESTGSVTDRLTHIIMSTKCNMSQKQHRCP</sequence>
<dbReference type="AlphaFoldDB" id="A0AAU9UWN4"/>
<accession>A0AAU9UWN4</accession>